<accession>A0ABT2YH36</accession>
<reference evidence="3 4" key="1">
    <citation type="submission" date="2021-11" db="EMBL/GenBank/DDBJ databases">
        <authorList>
            <person name="Liang Q."/>
            <person name="Mou H."/>
            <person name="Liu Z."/>
        </authorList>
    </citation>
    <scope>NUCLEOTIDE SEQUENCE [LARGE SCALE GENOMIC DNA]</scope>
    <source>
        <strain evidence="3 4">CHU3</strain>
    </source>
</reference>
<proteinExistence type="predicted"/>
<feature type="domain" description="YHS" evidence="2">
    <location>
        <begin position="56"/>
        <end position="102"/>
    </location>
</feature>
<evidence type="ECO:0000313" key="4">
    <source>
        <dbReference type="Proteomes" id="UP001209701"/>
    </source>
</evidence>
<feature type="chain" id="PRO_5045446744" evidence="1">
    <location>
        <begin position="34"/>
        <end position="163"/>
    </location>
</feature>
<evidence type="ECO:0000256" key="1">
    <source>
        <dbReference type="SAM" id="SignalP"/>
    </source>
</evidence>
<name>A0ABT2YH36_9BURK</name>
<dbReference type="Pfam" id="PF04945">
    <property type="entry name" value="YHS"/>
    <property type="match status" value="1"/>
</dbReference>
<dbReference type="RefSeq" id="WP_263571945.1">
    <property type="nucleotide sequence ID" value="NZ_JAJIRN010000006.1"/>
</dbReference>
<dbReference type="InterPro" id="IPR007029">
    <property type="entry name" value="YHS_dom"/>
</dbReference>
<protein>
    <submittedName>
        <fullName evidence="3">YHS domain-containing protein</fullName>
    </submittedName>
</protein>
<keyword evidence="1" id="KW-0732">Signal</keyword>
<dbReference type="Proteomes" id="UP001209701">
    <property type="component" value="Unassembled WGS sequence"/>
</dbReference>
<evidence type="ECO:0000313" key="3">
    <source>
        <dbReference type="EMBL" id="MCV2369360.1"/>
    </source>
</evidence>
<feature type="signal peptide" evidence="1">
    <location>
        <begin position="1"/>
        <end position="33"/>
    </location>
</feature>
<organism evidence="3 4">
    <name type="scientific">Roseateles oligotrophus</name>
    <dbReference type="NCBI Taxonomy" id="1769250"/>
    <lineage>
        <taxon>Bacteria</taxon>
        <taxon>Pseudomonadati</taxon>
        <taxon>Pseudomonadota</taxon>
        <taxon>Betaproteobacteria</taxon>
        <taxon>Burkholderiales</taxon>
        <taxon>Sphaerotilaceae</taxon>
        <taxon>Roseateles</taxon>
    </lineage>
</organism>
<dbReference type="EMBL" id="JAJIRN010000006">
    <property type="protein sequence ID" value="MCV2369360.1"/>
    <property type="molecule type" value="Genomic_DNA"/>
</dbReference>
<comment type="caution">
    <text evidence="3">The sequence shown here is derived from an EMBL/GenBank/DDBJ whole genome shotgun (WGS) entry which is preliminary data.</text>
</comment>
<keyword evidence="4" id="KW-1185">Reference proteome</keyword>
<dbReference type="NCBIfam" id="NF041384">
    <property type="entry name" value="YHS_seleno_dom"/>
    <property type="match status" value="1"/>
</dbReference>
<gene>
    <name evidence="3" type="ORF">LNV07_14850</name>
</gene>
<evidence type="ECO:0000259" key="2">
    <source>
        <dbReference type="Pfam" id="PF04945"/>
    </source>
</evidence>
<sequence>MSKIGTSSSRHFLAAIIAAAAAFMAIVPSTSFAVKATGGEYNTLYAGLGAKGYDVVSYFTDKKPVQGSDKFTHSYGGVTWQFASAEHRDTFKADPTKYAPQYGGFCAWGVAQGKLFDVDPVNGWTVSNGKLYLNFNADLNKTFARDTAGFVGKAENNWAGLNK</sequence>